<evidence type="ECO:0000313" key="1">
    <source>
        <dbReference type="EMBL" id="HIH69625.1"/>
    </source>
</evidence>
<proteinExistence type="predicted"/>
<dbReference type="Gene3D" id="2.60.120.260">
    <property type="entry name" value="Galactose-binding domain-like"/>
    <property type="match status" value="1"/>
</dbReference>
<reference evidence="1" key="1">
    <citation type="journal article" date="2020" name="bioRxiv">
        <title>A rank-normalized archaeal taxonomy based on genome phylogeny resolves widespread incomplete and uneven classifications.</title>
        <authorList>
            <person name="Rinke C."/>
            <person name="Chuvochina M."/>
            <person name="Mussig A.J."/>
            <person name="Chaumeil P.-A."/>
            <person name="Waite D.W."/>
            <person name="Whitman W.B."/>
            <person name="Parks D.H."/>
            <person name="Hugenholtz P."/>
        </authorList>
    </citation>
    <scope>NUCLEOTIDE SEQUENCE</scope>
    <source>
        <strain evidence="1">UBA12518</strain>
    </source>
</reference>
<dbReference type="Proteomes" id="UP000600363">
    <property type="component" value="Unassembled WGS sequence"/>
</dbReference>
<dbReference type="RefSeq" id="WP_042687423.1">
    <property type="nucleotide sequence ID" value="NZ_DUIH01000011.1"/>
</dbReference>
<protein>
    <submittedName>
        <fullName evidence="1">Uncharacterized protein</fullName>
    </submittedName>
</protein>
<sequence length="381" mass="41593">MMRDERALSEVVGVLLLLTTAVIMLSFVQSTMVPEWNKALEYEHLKEAEAGFLTLSENVLSLTFDGEMSQSFLDLGVSYPTRPLLRNPGLGTHGTLNIEKNTVKLEGTAWISTIDASDSTIKKSGKWHRFKNGVRSNKVGAYLSYEFVGSSAYVTFWKDKKSGTAEILLDGVVVDQVSLYSPSPYEINCSLGSFEQGTHTLTIRVAKAEVAVLSIYPGPEKFEQVWESAYITFDGNYNYANAPQLAYEHGLVIAHYPSTDLPLNTPPIGLKRVVVPVLISQQSSLASGDEVGITTTLNSSSEYVFSEVTLELSTAYPDAWMRVASQLEGVSMEVNGNGVALEYSTPIVVSMLHVRASTGSVVRGSVSMGVGEQARELLTHR</sequence>
<accession>A0A832RSZ8</accession>
<comment type="caution">
    <text evidence="1">The sequence shown here is derived from an EMBL/GenBank/DDBJ whole genome shotgun (WGS) entry which is preliminary data.</text>
</comment>
<name>A0A832RSZ8_9EURY</name>
<evidence type="ECO:0000313" key="2">
    <source>
        <dbReference type="Proteomes" id="UP000600363"/>
    </source>
</evidence>
<organism evidence="1 2">
    <name type="scientific">Methermicoccus shengliensis</name>
    <dbReference type="NCBI Taxonomy" id="660064"/>
    <lineage>
        <taxon>Archaea</taxon>
        <taxon>Methanobacteriati</taxon>
        <taxon>Methanobacteriota</taxon>
        <taxon>Stenosarchaea group</taxon>
        <taxon>Methanomicrobia</taxon>
        <taxon>Methanosarcinales</taxon>
        <taxon>Methermicoccaceae</taxon>
        <taxon>Methermicoccus</taxon>
    </lineage>
</organism>
<gene>
    <name evidence="1" type="ORF">HA299_03270</name>
</gene>
<dbReference type="EMBL" id="DUIH01000011">
    <property type="protein sequence ID" value="HIH69625.1"/>
    <property type="molecule type" value="Genomic_DNA"/>
</dbReference>
<dbReference type="AlphaFoldDB" id="A0A832RSZ8"/>